<feature type="transmembrane region" description="Helical" evidence="2">
    <location>
        <begin position="105"/>
        <end position="123"/>
    </location>
</feature>
<dbReference type="Gene3D" id="1.20.144.10">
    <property type="entry name" value="Phosphatidic acid phosphatase type 2/haloperoxidase"/>
    <property type="match status" value="1"/>
</dbReference>
<evidence type="ECO:0000313" key="5">
    <source>
        <dbReference type="Proteomes" id="UP000588098"/>
    </source>
</evidence>
<evidence type="ECO:0000256" key="2">
    <source>
        <dbReference type="SAM" id="Phobius"/>
    </source>
</evidence>
<sequence>MRPPPRHPTDRSPFRLPLMRRACALTGAVCLALLAALLPLVAMEWGPLMSADRDLASELHRSAVMHDGWTRTNRILSDWVWDPWAMRALLAAVAGWLLCTRRWPVALWMAATAAIGTALQQGLKAAVGRDRPRWPDPVDSAHYAAFPSGHALTATVTCGLLLWLLWVGNVRLVWWRAAAAAALVSVLGVGFTRLYLGVHWPTDVLAGWLIGSALVAGAIPLYPQTQTGTHPAGPARSSAPNSSADGGAGTTA</sequence>
<gene>
    <name evidence="4" type="ORF">FHS42_002480</name>
</gene>
<dbReference type="EC" id="3.6.1.27" evidence="4"/>
<evidence type="ECO:0000259" key="3">
    <source>
        <dbReference type="SMART" id="SM00014"/>
    </source>
</evidence>
<name>A0A7W9UXZ7_9ACTN</name>
<keyword evidence="4" id="KW-0378">Hydrolase</keyword>
<dbReference type="AlphaFoldDB" id="A0A7W9UXZ7"/>
<dbReference type="InterPro" id="IPR000326">
    <property type="entry name" value="PAP2/HPO"/>
</dbReference>
<proteinExistence type="predicted"/>
<feature type="transmembrane region" description="Helical" evidence="2">
    <location>
        <begin position="173"/>
        <end position="192"/>
    </location>
</feature>
<protein>
    <submittedName>
        <fullName evidence="4">Undecaprenyl-diphosphatase</fullName>
        <ecNumber evidence="4">3.6.1.27</ecNumber>
    </submittedName>
</protein>
<feature type="transmembrane region" description="Helical" evidence="2">
    <location>
        <begin position="80"/>
        <end position="98"/>
    </location>
</feature>
<keyword evidence="2" id="KW-0472">Membrane</keyword>
<keyword evidence="2" id="KW-1133">Transmembrane helix</keyword>
<organism evidence="4 5">
    <name type="scientific">Streptomyces zagrosensis</name>
    <dbReference type="NCBI Taxonomy" id="1042984"/>
    <lineage>
        <taxon>Bacteria</taxon>
        <taxon>Bacillati</taxon>
        <taxon>Actinomycetota</taxon>
        <taxon>Actinomycetes</taxon>
        <taxon>Kitasatosporales</taxon>
        <taxon>Streptomycetaceae</taxon>
        <taxon>Streptomyces</taxon>
    </lineage>
</organism>
<dbReference type="SUPFAM" id="SSF48317">
    <property type="entry name" value="Acid phosphatase/Vanadium-dependent haloperoxidase"/>
    <property type="match status" value="1"/>
</dbReference>
<feature type="region of interest" description="Disordered" evidence="1">
    <location>
        <begin position="227"/>
        <end position="252"/>
    </location>
</feature>
<dbReference type="Pfam" id="PF01569">
    <property type="entry name" value="PAP2"/>
    <property type="match status" value="1"/>
</dbReference>
<keyword evidence="5" id="KW-1185">Reference proteome</keyword>
<dbReference type="RefSeq" id="WP_376772572.1">
    <property type="nucleotide sequence ID" value="NZ_JACHJL010000005.1"/>
</dbReference>
<reference evidence="4 5" key="1">
    <citation type="submission" date="2020-08" db="EMBL/GenBank/DDBJ databases">
        <title>Genomic Encyclopedia of Type Strains, Phase III (KMG-III): the genomes of soil and plant-associated and newly described type strains.</title>
        <authorList>
            <person name="Whitman W."/>
        </authorList>
    </citation>
    <scope>NUCLEOTIDE SEQUENCE [LARGE SCALE GENOMIC DNA]</scope>
    <source>
        <strain evidence="4 5">CECT 8305</strain>
    </source>
</reference>
<dbReference type="CDD" id="cd03392">
    <property type="entry name" value="PAP2_like_2"/>
    <property type="match status" value="1"/>
</dbReference>
<dbReference type="PANTHER" id="PTHR14969:SF13">
    <property type="entry name" value="AT30094P"/>
    <property type="match status" value="1"/>
</dbReference>
<accession>A0A7W9UXZ7</accession>
<dbReference type="SMART" id="SM00014">
    <property type="entry name" value="acidPPc"/>
    <property type="match status" value="1"/>
</dbReference>
<dbReference type="PANTHER" id="PTHR14969">
    <property type="entry name" value="SPHINGOSINE-1-PHOSPHATE PHOSPHOHYDROLASE"/>
    <property type="match status" value="1"/>
</dbReference>
<keyword evidence="2" id="KW-0812">Transmembrane</keyword>
<comment type="caution">
    <text evidence="4">The sequence shown here is derived from an EMBL/GenBank/DDBJ whole genome shotgun (WGS) entry which is preliminary data.</text>
</comment>
<feature type="transmembrane region" description="Helical" evidence="2">
    <location>
        <begin position="204"/>
        <end position="222"/>
    </location>
</feature>
<feature type="domain" description="Phosphatidic acid phosphatase type 2/haloperoxidase" evidence="3">
    <location>
        <begin position="105"/>
        <end position="219"/>
    </location>
</feature>
<dbReference type="GO" id="GO:0050380">
    <property type="term" value="F:undecaprenyl-diphosphatase activity"/>
    <property type="evidence" value="ECO:0007669"/>
    <property type="project" value="UniProtKB-EC"/>
</dbReference>
<evidence type="ECO:0000256" key="1">
    <source>
        <dbReference type="SAM" id="MobiDB-lite"/>
    </source>
</evidence>
<dbReference type="Proteomes" id="UP000588098">
    <property type="component" value="Unassembled WGS sequence"/>
</dbReference>
<evidence type="ECO:0000313" key="4">
    <source>
        <dbReference type="EMBL" id="MBB5935418.1"/>
    </source>
</evidence>
<feature type="transmembrane region" description="Helical" evidence="2">
    <location>
        <begin position="143"/>
        <end position="166"/>
    </location>
</feature>
<dbReference type="InterPro" id="IPR036938">
    <property type="entry name" value="PAP2/HPO_sf"/>
</dbReference>
<dbReference type="EMBL" id="JACHJL010000005">
    <property type="protein sequence ID" value="MBB5935418.1"/>
    <property type="molecule type" value="Genomic_DNA"/>
</dbReference>